<comment type="caution">
    <text evidence="1">The sequence shown here is derived from an EMBL/GenBank/DDBJ whole genome shotgun (WGS) entry which is preliminary data.</text>
</comment>
<sequence>MRDKKYYIVLDDFERRVIVNCLNEMRNKIIADGKYTDAVDEVLLKIIGAKQKKFKVIYKEA</sequence>
<keyword evidence="2" id="KW-1185">Reference proteome</keyword>
<dbReference type="EMBL" id="JACJKY010000002">
    <property type="protein sequence ID" value="MBM6919814.1"/>
    <property type="molecule type" value="Genomic_DNA"/>
</dbReference>
<evidence type="ECO:0000313" key="2">
    <source>
        <dbReference type="Proteomes" id="UP000774750"/>
    </source>
</evidence>
<evidence type="ECO:0000313" key="1">
    <source>
        <dbReference type="EMBL" id="MBM6919814.1"/>
    </source>
</evidence>
<dbReference type="AlphaFoldDB" id="A0A938X5B7"/>
<organism evidence="1 2">
    <name type="scientific">Merdimmobilis hominis</name>
    <dbReference type="NCBI Taxonomy" id="2897707"/>
    <lineage>
        <taxon>Bacteria</taxon>
        <taxon>Bacillati</taxon>
        <taxon>Bacillota</taxon>
        <taxon>Clostridia</taxon>
        <taxon>Eubacteriales</taxon>
        <taxon>Oscillospiraceae</taxon>
        <taxon>Merdimmobilis</taxon>
    </lineage>
</organism>
<proteinExistence type="predicted"/>
<gene>
    <name evidence="1" type="ORF">H6A12_01355</name>
</gene>
<reference evidence="1" key="2">
    <citation type="journal article" date="2021" name="Sci. Rep.">
        <title>The distribution of antibiotic resistance genes in chicken gut microbiota commensals.</title>
        <authorList>
            <person name="Juricova H."/>
            <person name="Matiasovicova J."/>
            <person name="Kubasova T."/>
            <person name="Cejkova D."/>
            <person name="Rychlik I."/>
        </authorList>
    </citation>
    <scope>NUCLEOTIDE SEQUENCE</scope>
    <source>
        <strain evidence="1">An559</strain>
    </source>
</reference>
<reference evidence="1" key="1">
    <citation type="submission" date="2020-08" db="EMBL/GenBank/DDBJ databases">
        <authorList>
            <person name="Cejkova D."/>
            <person name="Kubasova T."/>
            <person name="Jahodarova E."/>
            <person name="Rychlik I."/>
        </authorList>
    </citation>
    <scope>NUCLEOTIDE SEQUENCE</scope>
    <source>
        <strain evidence="1">An559</strain>
    </source>
</reference>
<protein>
    <submittedName>
        <fullName evidence="1">Uncharacterized protein</fullName>
    </submittedName>
</protein>
<accession>A0A938X5B7</accession>
<name>A0A938X5B7_9FIRM</name>
<dbReference type="RefSeq" id="WP_177646896.1">
    <property type="nucleotide sequence ID" value="NZ_JACJKY010000002.1"/>
</dbReference>
<dbReference type="Proteomes" id="UP000774750">
    <property type="component" value="Unassembled WGS sequence"/>
</dbReference>